<dbReference type="FunFam" id="1.10.560.10:FF:000053">
    <property type="entry name" value="T-complex protein 1 subunit delta"/>
    <property type="match status" value="1"/>
</dbReference>
<dbReference type="Gene3D" id="3.50.7.10">
    <property type="entry name" value="GroEL"/>
    <property type="match status" value="1"/>
</dbReference>
<evidence type="ECO:0000256" key="2">
    <source>
        <dbReference type="ARBA" id="ARBA00008020"/>
    </source>
</evidence>
<dbReference type="GO" id="GO:0140662">
    <property type="term" value="F:ATP-dependent protein folding chaperone"/>
    <property type="evidence" value="ECO:0007669"/>
    <property type="project" value="InterPro"/>
</dbReference>
<comment type="caution">
    <text evidence="10">The sequence shown here is derived from an EMBL/GenBank/DDBJ whole genome shotgun (WGS) entry which is preliminary data.</text>
</comment>
<evidence type="ECO:0000256" key="1">
    <source>
        <dbReference type="ARBA" id="ARBA00004496"/>
    </source>
</evidence>
<dbReference type="PANTHER" id="PTHR11353">
    <property type="entry name" value="CHAPERONIN"/>
    <property type="match status" value="1"/>
</dbReference>
<dbReference type="SUPFAM" id="SSF52029">
    <property type="entry name" value="GroEL apical domain-like"/>
    <property type="match status" value="1"/>
</dbReference>
<dbReference type="InterPro" id="IPR027413">
    <property type="entry name" value="GROEL-like_equatorial_sf"/>
</dbReference>
<evidence type="ECO:0000256" key="9">
    <source>
        <dbReference type="RuleBase" id="RU004187"/>
    </source>
</evidence>
<dbReference type="Gene3D" id="1.10.560.10">
    <property type="entry name" value="GroEL-like equatorial domain"/>
    <property type="match status" value="1"/>
</dbReference>
<dbReference type="GO" id="GO:0051082">
    <property type="term" value="F:unfolded protein binding"/>
    <property type="evidence" value="ECO:0007669"/>
    <property type="project" value="InterPro"/>
</dbReference>
<keyword evidence="4 9" id="KW-0547">Nucleotide-binding</keyword>
<dbReference type="EMBL" id="JALNTZ010000542">
    <property type="protein sequence ID" value="KAJ3634414.1"/>
    <property type="molecule type" value="Genomic_DNA"/>
</dbReference>
<keyword evidence="5 9" id="KW-0067">ATP-binding</keyword>
<dbReference type="PRINTS" id="PR00304">
    <property type="entry name" value="TCOMPLEXTCP1"/>
</dbReference>
<dbReference type="InterPro" id="IPR053374">
    <property type="entry name" value="TCP-1_chaperonin"/>
</dbReference>
<evidence type="ECO:0000256" key="3">
    <source>
        <dbReference type="ARBA" id="ARBA00022490"/>
    </source>
</evidence>
<dbReference type="PROSITE" id="PS00995">
    <property type="entry name" value="TCP1_3"/>
    <property type="match status" value="1"/>
</dbReference>
<dbReference type="FunFam" id="1.10.560.10:FF:000049">
    <property type="entry name" value="T-complex protein 1 subunitTheta, putative"/>
    <property type="match status" value="1"/>
</dbReference>
<sequence>MSLLFDEYGLPFIVVRDQEQKQRLKGVDAVKSHILAARNVANILKSSLGPKGLDKIMVNSDGEVTVTNDGATILKMMDVRHQVAKLLVELSQSQDDEVGDGTTSVVVLAGALLEQAEALLDKGIHPVRIADGFSMAAEICCRHLETISDEVEVSSERKTALVEVAMTALGSKIVSRCHRQIATIAVDAVLAGIKMADLERKDVDFELIKVEGKVGGKMEETTLVKGVVVDKGFSHPQMSKELKNAKIAILTCPFEPPKPKTKNTLSIKSVEDYEKLHNYERKTFEDMIGHVKKSGANIVCCQWGFDDEANHMLLQSSLHAIRWVGGSEMELVAIASGGRIVPRFEELTREKLGSAGIIREIQFGTTKDSMIFIESCANSRAVTIFVRGGNKMIVEEGKRSIHDALCVTRNLVKDNRIVYGGGSAEISCAIKINAEADKIATLEQYAIRVFGDALESVPIALSENSGFPAITTLANVKTLQISTNNPHLGIDCLKRGTYDMKEQRVIETLIGKQQQIMLATQVVKMILKIDDVIANEI</sequence>
<dbReference type="InterPro" id="IPR054827">
    <property type="entry name" value="thermosome_alpha"/>
</dbReference>
<dbReference type="GO" id="GO:0005832">
    <property type="term" value="C:chaperonin-containing T-complex"/>
    <property type="evidence" value="ECO:0007669"/>
    <property type="project" value="UniProtKB-ARBA"/>
</dbReference>
<dbReference type="NCBIfam" id="TIGR02343">
    <property type="entry name" value="chap_CCT_epsi"/>
    <property type="match status" value="1"/>
</dbReference>
<keyword evidence="3" id="KW-0963">Cytoplasm</keyword>
<dbReference type="PROSITE" id="PS00750">
    <property type="entry name" value="TCP1_1"/>
    <property type="match status" value="1"/>
</dbReference>
<evidence type="ECO:0000313" key="10">
    <source>
        <dbReference type="EMBL" id="KAJ3634414.1"/>
    </source>
</evidence>
<evidence type="ECO:0000256" key="4">
    <source>
        <dbReference type="ARBA" id="ARBA00022741"/>
    </source>
</evidence>
<dbReference type="NCBIfam" id="NF041083">
    <property type="entry name" value="thermosome_beta"/>
    <property type="match status" value="1"/>
</dbReference>
<dbReference type="InterPro" id="IPR027410">
    <property type="entry name" value="TCP-1-like_intermed_sf"/>
</dbReference>
<evidence type="ECO:0000256" key="7">
    <source>
        <dbReference type="ARBA" id="ARBA00024086"/>
    </source>
</evidence>
<dbReference type="NCBIfam" id="NF041082">
    <property type="entry name" value="thermosome_alpha"/>
    <property type="match status" value="1"/>
</dbReference>
<dbReference type="InterPro" id="IPR027409">
    <property type="entry name" value="GroEL-like_apical_dom_sf"/>
</dbReference>
<comment type="similarity">
    <text evidence="2 9">Belongs to the TCP-1 chaperonin family.</text>
</comment>
<evidence type="ECO:0000313" key="11">
    <source>
        <dbReference type="Proteomes" id="UP001168821"/>
    </source>
</evidence>
<dbReference type="SUPFAM" id="SSF48592">
    <property type="entry name" value="GroEL equatorial domain-like"/>
    <property type="match status" value="1"/>
</dbReference>
<keyword evidence="11" id="KW-1185">Reference proteome</keyword>
<dbReference type="InterPro" id="IPR002194">
    <property type="entry name" value="Chaperonin_TCP-1_CS"/>
</dbReference>
<dbReference type="PROSITE" id="PS00751">
    <property type="entry name" value="TCP1_2"/>
    <property type="match status" value="1"/>
</dbReference>
<gene>
    <name evidence="10" type="ORF">Zmor_019103</name>
</gene>
<dbReference type="InterPro" id="IPR002423">
    <property type="entry name" value="Cpn60/GroEL/TCP-1"/>
</dbReference>
<comment type="subcellular location">
    <subcellularLocation>
        <location evidence="1">Cytoplasm</location>
    </subcellularLocation>
</comment>
<dbReference type="CDD" id="cd03339">
    <property type="entry name" value="TCP1_epsilon"/>
    <property type="match status" value="1"/>
</dbReference>
<dbReference type="Gene3D" id="3.30.260.10">
    <property type="entry name" value="TCP-1-like chaperonin intermediate domain"/>
    <property type="match status" value="1"/>
</dbReference>
<evidence type="ECO:0000256" key="8">
    <source>
        <dbReference type="ARBA" id="ARBA00033325"/>
    </source>
</evidence>
<name>A0AA38M038_9CUCU</name>
<protein>
    <recommendedName>
        <fullName evidence="7">T-complex protein 1 subunit epsilon</fullName>
    </recommendedName>
    <alternativeName>
        <fullName evidence="8">CCT-epsilon</fullName>
    </alternativeName>
</protein>
<accession>A0AA38M038</accession>
<dbReference type="FunFam" id="3.50.7.10:FF:000003">
    <property type="entry name" value="T-complex protein 1 subunit epsilon"/>
    <property type="match status" value="1"/>
</dbReference>
<dbReference type="GO" id="GO:0005524">
    <property type="term" value="F:ATP binding"/>
    <property type="evidence" value="ECO:0007669"/>
    <property type="project" value="UniProtKB-KW"/>
</dbReference>
<dbReference type="Proteomes" id="UP001168821">
    <property type="component" value="Unassembled WGS sequence"/>
</dbReference>
<dbReference type="Pfam" id="PF00118">
    <property type="entry name" value="Cpn60_TCP1"/>
    <property type="match status" value="1"/>
</dbReference>
<dbReference type="InterPro" id="IPR012718">
    <property type="entry name" value="Chap_CCT_epsi"/>
</dbReference>
<evidence type="ECO:0000256" key="6">
    <source>
        <dbReference type="ARBA" id="ARBA00023186"/>
    </source>
</evidence>
<proteinExistence type="inferred from homology"/>
<evidence type="ECO:0000256" key="5">
    <source>
        <dbReference type="ARBA" id="ARBA00022840"/>
    </source>
</evidence>
<dbReference type="InterPro" id="IPR017998">
    <property type="entry name" value="Chaperone_TCP-1"/>
</dbReference>
<dbReference type="GO" id="GO:0016887">
    <property type="term" value="F:ATP hydrolysis activity"/>
    <property type="evidence" value="ECO:0007669"/>
    <property type="project" value="InterPro"/>
</dbReference>
<organism evidence="10 11">
    <name type="scientific">Zophobas morio</name>
    <dbReference type="NCBI Taxonomy" id="2755281"/>
    <lineage>
        <taxon>Eukaryota</taxon>
        <taxon>Metazoa</taxon>
        <taxon>Ecdysozoa</taxon>
        <taxon>Arthropoda</taxon>
        <taxon>Hexapoda</taxon>
        <taxon>Insecta</taxon>
        <taxon>Pterygota</taxon>
        <taxon>Neoptera</taxon>
        <taxon>Endopterygota</taxon>
        <taxon>Coleoptera</taxon>
        <taxon>Polyphaga</taxon>
        <taxon>Cucujiformia</taxon>
        <taxon>Tenebrionidae</taxon>
        <taxon>Zophobas</taxon>
    </lineage>
</organism>
<dbReference type="AlphaFoldDB" id="A0AA38M038"/>
<dbReference type="SUPFAM" id="SSF54849">
    <property type="entry name" value="GroEL-intermediate domain like"/>
    <property type="match status" value="1"/>
</dbReference>
<keyword evidence="6 9" id="KW-0143">Chaperone</keyword>
<reference evidence="10" key="1">
    <citation type="journal article" date="2023" name="G3 (Bethesda)">
        <title>Whole genome assemblies of Zophobas morio and Tenebrio molitor.</title>
        <authorList>
            <person name="Kaur S."/>
            <person name="Stinson S.A."/>
            <person name="diCenzo G.C."/>
        </authorList>
    </citation>
    <scope>NUCLEOTIDE SEQUENCE</scope>
    <source>
        <strain evidence="10">QUZm001</strain>
    </source>
</reference>